<accession>A0ABV0J150</accession>
<protein>
    <submittedName>
        <fullName evidence="5">LuxR C-terminal-related transcriptional regulator</fullName>
    </submittedName>
</protein>
<evidence type="ECO:0000256" key="2">
    <source>
        <dbReference type="ARBA" id="ARBA00023125"/>
    </source>
</evidence>
<dbReference type="InterPro" id="IPR013249">
    <property type="entry name" value="RNA_pol_sigma70_r4_t2"/>
</dbReference>
<dbReference type="PRINTS" id="PR00038">
    <property type="entry name" value="HTHLUXR"/>
</dbReference>
<sequence>MNSLINAPERTDRSIQVLDRRLTSRLKPALLQEAIEGFMDGILLLTPAGDWVHGNSYARQVCGQLTQNLTQPHRAPQQIWLVCEVLVKNHQRSSSALVVESEVTTPNFNTIRVRASWLKPENSESPFVLVTLEDRYQAMQNKAIAEVQQYRLTPREAEVWLLYQDNYSYKEIATKLYITVNTVKRHMKSIHAKRKGVLEIES</sequence>
<gene>
    <name evidence="5" type="ORF">NC998_00140</name>
</gene>
<evidence type="ECO:0000313" key="5">
    <source>
        <dbReference type="EMBL" id="MEP0815499.1"/>
    </source>
</evidence>
<evidence type="ECO:0000313" key="6">
    <source>
        <dbReference type="Proteomes" id="UP001464891"/>
    </source>
</evidence>
<dbReference type="Proteomes" id="UP001464891">
    <property type="component" value="Unassembled WGS sequence"/>
</dbReference>
<organism evidence="5 6">
    <name type="scientific">Trichocoleus desertorum GB2-A4</name>
    <dbReference type="NCBI Taxonomy" id="2933944"/>
    <lineage>
        <taxon>Bacteria</taxon>
        <taxon>Bacillati</taxon>
        <taxon>Cyanobacteriota</taxon>
        <taxon>Cyanophyceae</taxon>
        <taxon>Leptolyngbyales</taxon>
        <taxon>Trichocoleusaceae</taxon>
        <taxon>Trichocoleus</taxon>
    </lineage>
</organism>
<feature type="domain" description="HTH luxR-type" evidence="4">
    <location>
        <begin position="149"/>
        <end position="202"/>
    </location>
</feature>
<dbReference type="InterPro" id="IPR000792">
    <property type="entry name" value="Tscrpt_reg_LuxR_C"/>
</dbReference>
<dbReference type="SUPFAM" id="SSF46894">
    <property type="entry name" value="C-terminal effector domain of the bipartite response regulators"/>
    <property type="match status" value="1"/>
</dbReference>
<proteinExistence type="predicted"/>
<keyword evidence="2" id="KW-0238">DNA-binding</keyword>
<evidence type="ECO:0000259" key="4">
    <source>
        <dbReference type="SMART" id="SM00421"/>
    </source>
</evidence>
<dbReference type="InterPro" id="IPR036388">
    <property type="entry name" value="WH-like_DNA-bd_sf"/>
</dbReference>
<dbReference type="RefSeq" id="WP_190431053.1">
    <property type="nucleotide sequence ID" value="NZ_JAMPKM010000001.1"/>
</dbReference>
<dbReference type="EMBL" id="JAMPKM010000001">
    <property type="protein sequence ID" value="MEP0815499.1"/>
    <property type="molecule type" value="Genomic_DNA"/>
</dbReference>
<name>A0ABV0J150_9CYAN</name>
<evidence type="ECO:0000256" key="3">
    <source>
        <dbReference type="ARBA" id="ARBA00023163"/>
    </source>
</evidence>
<dbReference type="PANTHER" id="PTHR44688">
    <property type="entry name" value="DNA-BINDING TRANSCRIPTIONAL ACTIVATOR DEVR_DOSR"/>
    <property type="match status" value="1"/>
</dbReference>
<keyword evidence="1" id="KW-0805">Transcription regulation</keyword>
<evidence type="ECO:0000256" key="1">
    <source>
        <dbReference type="ARBA" id="ARBA00023015"/>
    </source>
</evidence>
<keyword evidence="6" id="KW-1185">Reference proteome</keyword>
<dbReference type="PANTHER" id="PTHR44688:SF16">
    <property type="entry name" value="DNA-BINDING TRANSCRIPTIONAL ACTIVATOR DEVR_DOSR"/>
    <property type="match status" value="1"/>
</dbReference>
<reference evidence="5 6" key="1">
    <citation type="submission" date="2022-04" db="EMBL/GenBank/DDBJ databases">
        <title>Positive selection, recombination, and allopatry shape intraspecific diversity of widespread and dominant cyanobacteria.</title>
        <authorList>
            <person name="Wei J."/>
            <person name="Shu W."/>
            <person name="Hu C."/>
        </authorList>
    </citation>
    <scope>NUCLEOTIDE SEQUENCE [LARGE SCALE GENOMIC DNA]</scope>
    <source>
        <strain evidence="5 6">GB2-A4</strain>
    </source>
</reference>
<comment type="caution">
    <text evidence="5">The sequence shown here is derived from an EMBL/GenBank/DDBJ whole genome shotgun (WGS) entry which is preliminary data.</text>
</comment>
<keyword evidence="3" id="KW-0804">Transcription</keyword>
<dbReference type="Gene3D" id="1.10.10.10">
    <property type="entry name" value="Winged helix-like DNA-binding domain superfamily/Winged helix DNA-binding domain"/>
    <property type="match status" value="1"/>
</dbReference>
<dbReference type="SMART" id="SM00421">
    <property type="entry name" value="HTH_LUXR"/>
    <property type="match status" value="1"/>
</dbReference>
<dbReference type="Pfam" id="PF08281">
    <property type="entry name" value="Sigma70_r4_2"/>
    <property type="match status" value="1"/>
</dbReference>
<dbReference type="InterPro" id="IPR016032">
    <property type="entry name" value="Sig_transdc_resp-reg_C-effctor"/>
</dbReference>